<name>A0AAV6KRH0_9ERIC</name>
<proteinExistence type="predicted"/>
<comment type="caution">
    <text evidence="1">The sequence shown here is derived from an EMBL/GenBank/DDBJ whole genome shotgun (WGS) entry which is preliminary data.</text>
</comment>
<dbReference type="PANTHER" id="PTHR36759">
    <property type="entry name" value="DYNEIN BETA CHAIN, CILIARY PROTEIN"/>
    <property type="match status" value="1"/>
</dbReference>
<evidence type="ECO:0000313" key="2">
    <source>
        <dbReference type="Proteomes" id="UP000823749"/>
    </source>
</evidence>
<keyword evidence="2" id="KW-1185">Reference proteome</keyword>
<dbReference type="Proteomes" id="UP000823749">
    <property type="component" value="Chromosome 4"/>
</dbReference>
<reference evidence="1" key="1">
    <citation type="submission" date="2020-08" db="EMBL/GenBank/DDBJ databases">
        <title>Plant Genome Project.</title>
        <authorList>
            <person name="Zhang R.-G."/>
        </authorList>
    </citation>
    <scope>NUCLEOTIDE SEQUENCE</scope>
    <source>
        <strain evidence="1">WSP0</strain>
        <tissue evidence="1">Leaf</tissue>
    </source>
</reference>
<dbReference type="EMBL" id="JACTNZ010000004">
    <property type="protein sequence ID" value="KAG5555016.1"/>
    <property type="molecule type" value="Genomic_DNA"/>
</dbReference>
<protein>
    <submittedName>
        <fullName evidence="1">Uncharacterized protein</fullName>
    </submittedName>
</protein>
<organism evidence="1 2">
    <name type="scientific">Rhododendron griersonianum</name>
    <dbReference type="NCBI Taxonomy" id="479676"/>
    <lineage>
        <taxon>Eukaryota</taxon>
        <taxon>Viridiplantae</taxon>
        <taxon>Streptophyta</taxon>
        <taxon>Embryophyta</taxon>
        <taxon>Tracheophyta</taxon>
        <taxon>Spermatophyta</taxon>
        <taxon>Magnoliopsida</taxon>
        <taxon>eudicotyledons</taxon>
        <taxon>Gunneridae</taxon>
        <taxon>Pentapetalae</taxon>
        <taxon>asterids</taxon>
        <taxon>Ericales</taxon>
        <taxon>Ericaceae</taxon>
        <taxon>Ericoideae</taxon>
        <taxon>Rhodoreae</taxon>
        <taxon>Rhododendron</taxon>
    </lineage>
</organism>
<accession>A0AAV6KRH0</accession>
<gene>
    <name evidence="1" type="ORF">RHGRI_012530</name>
</gene>
<dbReference type="AlphaFoldDB" id="A0AAV6KRH0"/>
<dbReference type="PANTHER" id="PTHR36759:SF1">
    <property type="entry name" value="DYNEIN BETA CHAIN, CILIARY PROTEIN"/>
    <property type="match status" value="1"/>
</dbReference>
<evidence type="ECO:0000313" key="1">
    <source>
        <dbReference type="EMBL" id="KAG5555016.1"/>
    </source>
</evidence>
<sequence length="129" mass="14659">MVSHISRKLQYLEVFQKLTLSFQFPVHLASRVEHINITSPIELTPFLEASSRLELSKLASVVDKYKRPMPKLRNTTVGKADDHSGPMDVHQIAEKFRVDIAQIQKILESVSLPPEELQILHDFGLCAKV</sequence>